<name>A0ABS5K8K8_9BACT</name>
<evidence type="ECO:0000313" key="2">
    <source>
        <dbReference type="EMBL" id="MBS2210841.1"/>
    </source>
</evidence>
<comment type="caution">
    <text evidence="2">The sequence shown here is derived from an EMBL/GenBank/DDBJ whole genome shotgun (WGS) entry which is preliminary data.</text>
</comment>
<dbReference type="Proteomes" id="UP000721861">
    <property type="component" value="Unassembled WGS sequence"/>
</dbReference>
<reference evidence="2 3" key="1">
    <citation type="journal article" date="2014" name="Int. J. Syst. Evol. Microbiol.">
        <title>Carboxylicivirga gen. nov. in the family Marinilabiliaceae with two novel species, Carboxylicivirga mesophila sp. nov. and Carboxylicivirga taeanensis sp. nov., and reclassification of Cytophaga fermentans as Saccharicrinis fermentans gen. nov., comb. nov.</title>
        <authorList>
            <person name="Yang S.H."/>
            <person name="Seo H.S."/>
            <person name="Woo J.H."/>
            <person name="Oh H.M."/>
            <person name="Jang H."/>
            <person name="Lee J.H."/>
            <person name="Kim S.J."/>
            <person name="Kwon K.K."/>
        </authorList>
    </citation>
    <scope>NUCLEOTIDE SEQUENCE [LARGE SCALE GENOMIC DNA]</scope>
    <source>
        <strain evidence="2 3">JCM 18290</strain>
    </source>
</reference>
<feature type="coiled-coil region" evidence="1">
    <location>
        <begin position="9"/>
        <end position="36"/>
    </location>
</feature>
<keyword evidence="1" id="KW-0175">Coiled coil</keyword>
<dbReference type="EMBL" id="JAGUCN010000004">
    <property type="protein sequence ID" value="MBS2210841.1"/>
    <property type="molecule type" value="Genomic_DNA"/>
</dbReference>
<keyword evidence="3" id="KW-1185">Reference proteome</keyword>
<proteinExistence type="predicted"/>
<dbReference type="RefSeq" id="WP_212226536.1">
    <property type="nucleotide sequence ID" value="NZ_JAGUCN010000004.1"/>
</dbReference>
<protein>
    <recommendedName>
        <fullName evidence="4">3-oxoacyl-ACP synthase</fullName>
    </recommendedName>
</protein>
<accession>A0ABS5K8K8</accession>
<evidence type="ECO:0000313" key="3">
    <source>
        <dbReference type="Proteomes" id="UP000721861"/>
    </source>
</evidence>
<evidence type="ECO:0000256" key="1">
    <source>
        <dbReference type="SAM" id="Coils"/>
    </source>
</evidence>
<sequence>MKKDKSIKLSILEELLRQVDNKIQTLNTTIADISEAMKNDTKSSAGDKFETGREMMQIELNKQQNQLGQHLRIKNELKQINPDKSPESVEFGSLIYTNSGNYFISVAMGKIIIDNTTYYALSLASPIGQALKGCIVGDQVEFNKQLIKIAAIK</sequence>
<gene>
    <name evidence="2" type="ORF">KEM09_05495</name>
</gene>
<evidence type="ECO:0008006" key="4">
    <source>
        <dbReference type="Google" id="ProtNLM"/>
    </source>
</evidence>
<organism evidence="2 3">
    <name type="scientific">Carboxylicivirga mesophila</name>
    <dbReference type="NCBI Taxonomy" id="1166478"/>
    <lineage>
        <taxon>Bacteria</taxon>
        <taxon>Pseudomonadati</taxon>
        <taxon>Bacteroidota</taxon>
        <taxon>Bacteroidia</taxon>
        <taxon>Marinilabiliales</taxon>
        <taxon>Marinilabiliaceae</taxon>
        <taxon>Carboxylicivirga</taxon>
    </lineage>
</organism>